<gene>
    <name evidence="9" type="ORF">SAMN05421844_10743</name>
</gene>
<dbReference type="InterPro" id="IPR035906">
    <property type="entry name" value="MetI-like_sf"/>
</dbReference>
<dbReference type="PANTHER" id="PTHR43386:SF6">
    <property type="entry name" value="ABC TRANSPORTER PERMEASE PROTEIN"/>
    <property type="match status" value="1"/>
</dbReference>
<dbReference type="Pfam" id="PF00528">
    <property type="entry name" value="BPD_transp_1"/>
    <property type="match status" value="1"/>
</dbReference>
<feature type="transmembrane region" description="Helical" evidence="7">
    <location>
        <begin position="133"/>
        <end position="157"/>
    </location>
</feature>
<evidence type="ECO:0000256" key="2">
    <source>
        <dbReference type="ARBA" id="ARBA00022448"/>
    </source>
</evidence>
<evidence type="ECO:0000313" key="10">
    <source>
        <dbReference type="Proteomes" id="UP000199468"/>
    </source>
</evidence>
<evidence type="ECO:0000256" key="3">
    <source>
        <dbReference type="ARBA" id="ARBA00022475"/>
    </source>
</evidence>
<dbReference type="Proteomes" id="UP000199468">
    <property type="component" value="Unassembled WGS sequence"/>
</dbReference>
<name>A0ABY0P4S7_9HYPH</name>
<evidence type="ECO:0000256" key="4">
    <source>
        <dbReference type="ARBA" id="ARBA00022692"/>
    </source>
</evidence>
<dbReference type="InterPro" id="IPR050366">
    <property type="entry name" value="BP-dependent_transpt_permease"/>
</dbReference>
<comment type="subcellular location">
    <subcellularLocation>
        <location evidence="1 7">Cell membrane</location>
        <topology evidence="1 7">Multi-pass membrane protein</topology>
    </subcellularLocation>
</comment>
<feature type="transmembrane region" description="Helical" evidence="7">
    <location>
        <begin position="89"/>
        <end position="113"/>
    </location>
</feature>
<proteinExistence type="inferred from homology"/>
<feature type="transmembrane region" description="Helical" evidence="7">
    <location>
        <begin position="210"/>
        <end position="234"/>
    </location>
</feature>
<dbReference type="PANTHER" id="PTHR43386">
    <property type="entry name" value="OLIGOPEPTIDE TRANSPORT SYSTEM PERMEASE PROTEIN APPC"/>
    <property type="match status" value="1"/>
</dbReference>
<evidence type="ECO:0000313" key="9">
    <source>
        <dbReference type="EMBL" id="SDH15894.1"/>
    </source>
</evidence>
<evidence type="ECO:0000259" key="8">
    <source>
        <dbReference type="PROSITE" id="PS50928"/>
    </source>
</evidence>
<evidence type="ECO:0000256" key="1">
    <source>
        <dbReference type="ARBA" id="ARBA00004651"/>
    </source>
</evidence>
<dbReference type="InterPro" id="IPR025966">
    <property type="entry name" value="OppC_N"/>
</dbReference>
<feature type="transmembrane region" description="Helical" evidence="7">
    <location>
        <begin position="24"/>
        <end position="45"/>
    </location>
</feature>
<reference evidence="9 10" key="1">
    <citation type="submission" date="2016-10" db="EMBL/GenBank/DDBJ databases">
        <authorList>
            <person name="Varghese N."/>
            <person name="Submissions S."/>
        </authorList>
    </citation>
    <scope>NUCLEOTIDE SEQUENCE [LARGE SCALE GENOMIC DNA]</scope>
    <source>
        <strain evidence="9 10">DSM 26672</strain>
    </source>
</reference>
<evidence type="ECO:0000256" key="6">
    <source>
        <dbReference type="ARBA" id="ARBA00023136"/>
    </source>
</evidence>
<evidence type="ECO:0000256" key="7">
    <source>
        <dbReference type="RuleBase" id="RU363032"/>
    </source>
</evidence>
<comment type="similarity">
    <text evidence="7">Belongs to the binding-protein-dependent transport system permease family.</text>
</comment>
<accession>A0ABY0P4S7</accession>
<dbReference type="CDD" id="cd06261">
    <property type="entry name" value="TM_PBP2"/>
    <property type="match status" value="1"/>
</dbReference>
<dbReference type="PROSITE" id="PS50928">
    <property type="entry name" value="ABC_TM1"/>
    <property type="match status" value="1"/>
</dbReference>
<keyword evidence="4 7" id="KW-0812">Transmembrane</keyword>
<keyword evidence="2 7" id="KW-0813">Transport</keyword>
<dbReference type="EMBL" id="FNBZ01000007">
    <property type="protein sequence ID" value="SDH15894.1"/>
    <property type="molecule type" value="Genomic_DNA"/>
</dbReference>
<keyword evidence="10" id="KW-1185">Reference proteome</keyword>
<feature type="transmembrane region" description="Helical" evidence="7">
    <location>
        <begin position="254"/>
        <end position="273"/>
    </location>
</feature>
<keyword evidence="6 7" id="KW-0472">Membrane</keyword>
<keyword evidence="5 7" id="KW-1133">Transmembrane helix</keyword>
<comment type="caution">
    <text evidence="9">The sequence shown here is derived from an EMBL/GenBank/DDBJ whole genome shotgun (WGS) entry which is preliminary data.</text>
</comment>
<dbReference type="Gene3D" id="1.10.3720.10">
    <property type="entry name" value="MetI-like"/>
    <property type="match status" value="1"/>
</dbReference>
<keyword evidence="3" id="KW-1003">Cell membrane</keyword>
<dbReference type="Pfam" id="PF12911">
    <property type="entry name" value="OppC_N"/>
    <property type="match status" value="1"/>
</dbReference>
<organism evidence="9 10">
    <name type="scientific">Bosea robiniae</name>
    <dbReference type="NCBI Taxonomy" id="1036780"/>
    <lineage>
        <taxon>Bacteria</taxon>
        <taxon>Pseudomonadati</taxon>
        <taxon>Pseudomonadota</taxon>
        <taxon>Alphaproteobacteria</taxon>
        <taxon>Hyphomicrobiales</taxon>
        <taxon>Boseaceae</taxon>
        <taxon>Bosea</taxon>
    </lineage>
</organism>
<protein>
    <submittedName>
        <fullName evidence="9">Peptide/nickel transport system permease protein</fullName>
    </submittedName>
</protein>
<sequence length="288" mass="31158">MTLPLAARRTMGSRLLRYMSRNTLIAFPSALLIVLALIAIFAPFLGTVDPAQLNPANRLKPPSAEFWFGTDMLGRDIYSRVIYGSRVSLIVGLSVAFFASVCGVIIGTMSGFVRRFDAIIMRIMDGMMSIPSILLAIAIVALIRGSLLTVIVAITIAEIPRTSRLVRSVVLSIREEPYIDAAIVAGASTSRIAIRHIFPNTIAPLSVQATYVCAAAMIAESILSFIGAGLPPIIPSWGNIIADARTFWQIRPTMLLFPALFLSLCVLSVNLLGDGLREALDPRMAKDL</sequence>
<dbReference type="InterPro" id="IPR000515">
    <property type="entry name" value="MetI-like"/>
</dbReference>
<feature type="domain" description="ABC transmembrane type-1" evidence="8">
    <location>
        <begin position="89"/>
        <end position="273"/>
    </location>
</feature>
<dbReference type="SUPFAM" id="SSF161098">
    <property type="entry name" value="MetI-like"/>
    <property type="match status" value="1"/>
</dbReference>
<evidence type="ECO:0000256" key="5">
    <source>
        <dbReference type="ARBA" id="ARBA00022989"/>
    </source>
</evidence>